<evidence type="ECO:0000256" key="1">
    <source>
        <dbReference type="ARBA" id="ARBA00004127"/>
    </source>
</evidence>
<evidence type="ECO:0000256" key="4">
    <source>
        <dbReference type="ARBA" id="ARBA00023136"/>
    </source>
</evidence>
<dbReference type="RefSeq" id="WP_218632379.1">
    <property type="nucleotide sequence ID" value="NZ_JAHVAH010000001.1"/>
</dbReference>
<comment type="subcellular location">
    <subcellularLocation>
        <location evidence="1">Endomembrane system</location>
        <topology evidence="1">Multi-pass membrane protein</topology>
    </subcellularLocation>
</comment>
<feature type="transmembrane region" description="Helical" evidence="5">
    <location>
        <begin position="15"/>
        <end position="32"/>
    </location>
</feature>
<organism evidence="6 7">
    <name type="scientific">Sphingomicrobium clamense</name>
    <dbReference type="NCBI Taxonomy" id="2851013"/>
    <lineage>
        <taxon>Bacteria</taxon>
        <taxon>Pseudomonadati</taxon>
        <taxon>Pseudomonadota</taxon>
        <taxon>Alphaproteobacteria</taxon>
        <taxon>Sphingomonadales</taxon>
        <taxon>Sphingomonadaceae</taxon>
        <taxon>Sphingomicrobium</taxon>
    </lineage>
</organism>
<dbReference type="Pfam" id="PF04191">
    <property type="entry name" value="PEMT"/>
    <property type="match status" value="1"/>
</dbReference>
<evidence type="ECO:0000256" key="2">
    <source>
        <dbReference type="ARBA" id="ARBA00022692"/>
    </source>
</evidence>
<reference evidence="6 7" key="1">
    <citation type="submission" date="2021-07" db="EMBL/GenBank/DDBJ databases">
        <title>The draft genome sequence of Sphingomicrobium sp. B8.</title>
        <authorList>
            <person name="Mu L."/>
        </authorList>
    </citation>
    <scope>NUCLEOTIDE SEQUENCE [LARGE SCALE GENOMIC DNA]</scope>
    <source>
        <strain evidence="6 7">B8</strain>
    </source>
</reference>
<keyword evidence="3 5" id="KW-1133">Transmembrane helix</keyword>
<dbReference type="InterPro" id="IPR007318">
    <property type="entry name" value="Phopholipid_MeTrfase"/>
</dbReference>
<gene>
    <name evidence="6" type="ORF">KTQ36_03600</name>
</gene>
<proteinExistence type="predicted"/>
<feature type="transmembrane region" description="Helical" evidence="5">
    <location>
        <begin position="44"/>
        <end position="65"/>
    </location>
</feature>
<name>A0ABS6V488_9SPHN</name>
<dbReference type="Proteomes" id="UP000698028">
    <property type="component" value="Unassembled WGS sequence"/>
</dbReference>
<keyword evidence="2 5" id="KW-0812">Transmembrane</keyword>
<evidence type="ECO:0000313" key="6">
    <source>
        <dbReference type="EMBL" id="MBW0144377.1"/>
    </source>
</evidence>
<accession>A0ABS6V488</accession>
<dbReference type="EMBL" id="JAHVAH010000001">
    <property type="protein sequence ID" value="MBW0144377.1"/>
    <property type="molecule type" value="Genomic_DNA"/>
</dbReference>
<sequence>MGDGKTAGVIAPPPLIFGVTLVVGLVLHAQNLGLDITQDWPGRAFGGAILCIFGATLIMLAILRFRAAETPPEPWKETTAFVKSGVYRLTRNPMYLGMASIYAGITVIAGCLLLLGLFVPVLVTIHRGVILREEKYLSAKFGDDYDDYRRTTRRWI</sequence>
<keyword evidence="7" id="KW-1185">Reference proteome</keyword>
<protein>
    <submittedName>
        <fullName evidence="6">Isoprenylcysteine carboxylmethyltransferase family protein</fullName>
    </submittedName>
</protein>
<evidence type="ECO:0000256" key="5">
    <source>
        <dbReference type="SAM" id="Phobius"/>
    </source>
</evidence>
<comment type="caution">
    <text evidence="6">The sequence shown here is derived from an EMBL/GenBank/DDBJ whole genome shotgun (WGS) entry which is preliminary data.</text>
</comment>
<keyword evidence="4 5" id="KW-0472">Membrane</keyword>
<feature type="transmembrane region" description="Helical" evidence="5">
    <location>
        <begin position="101"/>
        <end position="125"/>
    </location>
</feature>
<evidence type="ECO:0000313" key="7">
    <source>
        <dbReference type="Proteomes" id="UP000698028"/>
    </source>
</evidence>
<dbReference type="PANTHER" id="PTHR12714">
    <property type="entry name" value="PROTEIN-S ISOPRENYLCYSTEINE O-METHYLTRANSFERASE"/>
    <property type="match status" value="1"/>
</dbReference>
<evidence type="ECO:0000256" key="3">
    <source>
        <dbReference type="ARBA" id="ARBA00022989"/>
    </source>
</evidence>
<dbReference type="PANTHER" id="PTHR12714:SF24">
    <property type="entry name" value="SLR1182 PROTEIN"/>
    <property type="match status" value="1"/>
</dbReference>